<evidence type="ECO:0000256" key="2">
    <source>
        <dbReference type="ARBA" id="ARBA00023004"/>
    </source>
</evidence>
<comment type="caution">
    <text evidence="5">The sequence shown here is derived from an EMBL/GenBank/DDBJ whole genome shotgun (WGS) entry which is preliminary data.</text>
</comment>
<keyword evidence="2" id="KW-0408">Iron</keyword>
<dbReference type="Pfam" id="PF01656">
    <property type="entry name" value="CbiA"/>
    <property type="match status" value="1"/>
</dbReference>
<keyword evidence="3" id="KW-0411">Iron-sulfur</keyword>
<dbReference type="CDD" id="cd03110">
    <property type="entry name" value="SIMIBI_bact_arch"/>
    <property type="match status" value="1"/>
</dbReference>
<evidence type="ECO:0000259" key="4">
    <source>
        <dbReference type="PROSITE" id="PS51379"/>
    </source>
</evidence>
<proteinExistence type="predicted"/>
<dbReference type="EMBL" id="QMQA01000215">
    <property type="protein sequence ID" value="RLE11841.1"/>
    <property type="molecule type" value="Genomic_DNA"/>
</dbReference>
<organism evidence="5 6">
    <name type="scientific">Aerophobetes bacterium</name>
    <dbReference type="NCBI Taxonomy" id="2030807"/>
    <lineage>
        <taxon>Bacteria</taxon>
        <taxon>Candidatus Aerophobota</taxon>
    </lineage>
</organism>
<dbReference type="AlphaFoldDB" id="A0A662DBX9"/>
<evidence type="ECO:0000313" key="6">
    <source>
        <dbReference type="Proteomes" id="UP000280417"/>
    </source>
</evidence>
<dbReference type="PANTHER" id="PTHR43534:SF1">
    <property type="entry name" value="4FE-4S CLUSTER CONTAINING PARA FAMILY ATPASE PROTEIN"/>
    <property type="match status" value="1"/>
</dbReference>
<dbReference type="InterPro" id="IPR017900">
    <property type="entry name" value="4Fe4S_Fe_S_CS"/>
</dbReference>
<dbReference type="GO" id="GO:0051536">
    <property type="term" value="F:iron-sulfur cluster binding"/>
    <property type="evidence" value="ECO:0007669"/>
    <property type="project" value="UniProtKB-KW"/>
</dbReference>
<evidence type="ECO:0000256" key="3">
    <source>
        <dbReference type="ARBA" id="ARBA00023014"/>
    </source>
</evidence>
<dbReference type="Gene3D" id="3.40.50.300">
    <property type="entry name" value="P-loop containing nucleotide triphosphate hydrolases"/>
    <property type="match status" value="1"/>
</dbReference>
<dbReference type="GO" id="GO:0046872">
    <property type="term" value="F:metal ion binding"/>
    <property type="evidence" value="ECO:0007669"/>
    <property type="project" value="UniProtKB-KW"/>
</dbReference>
<dbReference type="PANTHER" id="PTHR43534">
    <property type="entry name" value="MIND SUPERFAMILY P-LOOP ATPASE CONTAINING AN INSERTED FERREDOXIN DOMAIN"/>
    <property type="match status" value="1"/>
</dbReference>
<evidence type="ECO:0000256" key="1">
    <source>
        <dbReference type="ARBA" id="ARBA00022723"/>
    </source>
</evidence>
<protein>
    <submittedName>
        <fullName evidence="5">(4Fe-4S)-binding protein</fullName>
    </submittedName>
</protein>
<feature type="domain" description="4Fe-4S ferredoxin-type" evidence="4">
    <location>
        <begin position="84"/>
        <end position="113"/>
    </location>
</feature>
<evidence type="ECO:0000313" key="5">
    <source>
        <dbReference type="EMBL" id="RLE11841.1"/>
    </source>
</evidence>
<gene>
    <name evidence="5" type="ORF">DRJ04_07300</name>
</gene>
<dbReference type="PROSITE" id="PS00198">
    <property type="entry name" value="4FE4S_FER_1"/>
    <property type="match status" value="1"/>
</dbReference>
<dbReference type="PROSITE" id="PS51379">
    <property type="entry name" value="4FE4S_FER_2"/>
    <property type="match status" value="2"/>
</dbReference>
<dbReference type="InterPro" id="IPR017896">
    <property type="entry name" value="4Fe4S_Fe-S-bd"/>
</dbReference>
<feature type="domain" description="4Fe-4S ferredoxin-type" evidence="4">
    <location>
        <begin position="59"/>
        <end position="83"/>
    </location>
</feature>
<sequence length="287" mass="30930">MKTITVISGKGGTGKTSIVASFAHLAKSKILADCDVDAANLHLLLSPEVKKSLNFKGGKFAIIDKEKCNQCGECEKVCKFEAIKNLTVDSLSCEGCSLCAHICPAGAIRMEEKLTGWVYISETTYGPLIHARLGIGEGNSGKLVTRVRNIAQDIARKKGLELILIDGSPGIGCPVIASLTGVDLALVVTEPTLSGITDLERVGGVCDHFGIPWIVCINKFDINEDNTEKIQTECERRGINVVGKIPFDISFIQAIVEGVPLTEYSSNKSSIEVKKIWQEISQILGIR</sequence>
<keyword evidence="1" id="KW-0479">Metal-binding</keyword>
<dbReference type="Pfam" id="PF00037">
    <property type="entry name" value="Fer4"/>
    <property type="match status" value="2"/>
</dbReference>
<reference evidence="5 6" key="1">
    <citation type="submission" date="2018-06" db="EMBL/GenBank/DDBJ databases">
        <title>Extensive metabolic versatility and redundancy in microbially diverse, dynamic hydrothermal sediments.</title>
        <authorList>
            <person name="Dombrowski N."/>
            <person name="Teske A."/>
            <person name="Baker B.J."/>
        </authorList>
    </citation>
    <scope>NUCLEOTIDE SEQUENCE [LARGE SCALE GENOMIC DNA]</scope>
    <source>
        <strain evidence="5">B3_G15</strain>
    </source>
</reference>
<name>A0A662DBX9_UNCAE</name>
<accession>A0A662DBX9</accession>
<dbReference type="Proteomes" id="UP000280417">
    <property type="component" value="Unassembled WGS sequence"/>
</dbReference>
<dbReference type="InterPro" id="IPR002586">
    <property type="entry name" value="CobQ/CobB/MinD/ParA_Nub-bd_dom"/>
</dbReference>
<dbReference type="SUPFAM" id="SSF54862">
    <property type="entry name" value="4Fe-4S ferredoxins"/>
    <property type="match status" value="1"/>
</dbReference>
<dbReference type="InterPro" id="IPR027417">
    <property type="entry name" value="P-loop_NTPase"/>
</dbReference>
<dbReference type="SUPFAM" id="SSF52540">
    <property type="entry name" value="P-loop containing nucleoside triphosphate hydrolases"/>
    <property type="match status" value="1"/>
</dbReference>